<dbReference type="NCBIfam" id="TIGR01208">
    <property type="entry name" value="rmlA_long"/>
    <property type="match status" value="1"/>
</dbReference>
<proteinExistence type="predicted"/>
<dbReference type="InterPro" id="IPR005908">
    <property type="entry name" value="G1P_thy_trans_l"/>
</dbReference>
<dbReference type="SUPFAM" id="SSF53448">
    <property type="entry name" value="Nucleotide-diphospho-sugar transferases"/>
    <property type="match status" value="1"/>
</dbReference>
<feature type="domain" description="Nucleotidyl transferase" evidence="1">
    <location>
        <begin position="2"/>
        <end position="235"/>
    </location>
</feature>
<gene>
    <name evidence="2" type="primary">saqG</name>
</gene>
<dbReference type="PANTHER" id="PTHR42883:SF2">
    <property type="entry name" value="THYMIDYLYLTRANSFERASE"/>
    <property type="match status" value="1"/>
</dbReference>
<sequence length="353" mass="37281">MKALVLSGGAGTRLRPFSYSMPKQLIPIANKPVLEHVVANIRDLGVREIGIIVGEWGPQIAAVLGDGSRLGCEITYIRQDQPLGLAHCVSLARDFLGDDDFVMYLGDNMLPQGITDIAHDFQANRPAAQVVVYKVADPRAFGVAELEPGGAVRRLVEKPPEFVSDLALIGVYFLTPAIHEAVAAIAPSARGELEITDAIQWLVARGDPVRASEYGGYWKDTGNVDDVLDCNRELLDGLIPAVDGELDDAELIGPVVVEAGARVVRSRIVGPAIIGAGTLVEDSYVGPATSIGRDCVLRATHIDHSIALDGAHIAEVKELHGSLIGRAATVGGASGTAAHRLVIGDHTRIVVAA</sequence>
<dbReference type="AlphaFoldDB" id="C4NYL7"/>
<dbReference type="InterPro" id="IPR011004">
    <property type="entry name" value="Trimer_LpxA-like_sf"/>
</dbReference>
<organism evidence="2">
    <name type="scientific">Micromonospora sp. Tu 6368</name>
    <dbReference type="NCBI Taxonomy" id="428986"/>
    <lineage>
        <taxon>Bacteria</taxon>
        <taxon>Bacillati</taxon>
        <taxon>Actinomycetota</taxon>
        <taxon>Actinomycetes</taxon>
        <taxon>Micromonosporales</taxon>
        <taxon>Micromonosporaceae</taxon>
        <taxon>Micromonospora</taxon>
    </lineage>
</organism>
<dbReference type="Gene3D" id="2.160.10.10">
    <property type="entry name" value="Hexapeptide repeat proteins"/>
    <property type="match status" value="1"/>
</dbReference>
<dbReference type="InterPro" id="IPR005835">
    <property type="entry name" value="NTP_transferase_dom"/>
</dbReference>
<protein>
    <submittedName>
        <fullName evidence="2">SaqG</fullName>
    </submittedName>
</protein>
<reference evidence="2" key="2">
    <citation type="journal article" date="2009" name="ChemBioChem">
        <title>Cloning and sequencing of the biosynthetic gene cluster for saquayamycin Z and galtamycin B and the elucidation of the assembly of their saccharide chains.</title>
        <authorList>
            <person name="Erb A."/>
            <person name="Luzhetskyy A."/>
            <person name="Hardter U."/>
            <person name="Bechthold A."/>
        </authorList>
    </citation>
    <scope>NUCLEOTIDE SEQUENCE</scope>
    <source>
        <strain evidence="2">Tu 6368</strain>
    </source>
</reference>
<dbReference type="Pfam" id="PF00483">
    <property type="entry name" value="NTP_transferase"/>
    <property type="match status" value="1"/>
</dbReference>
<accession>C4NYL7</accession>
<dbReference type="InterPro" id="IPR029044">
    <property type="entry name" value="Nucleotide-diphossugar_trans"/>
</dbReference>
<evidence type="ECO:0000313" key="2">
    <source>
        <dbReference type="EMBL" id="ACP19371.1"/>
    </source>
</evidence>
<dbReference type="CDD" id="cd04189">
    <property type="entry name" value="G1P_TT_long"/>
    <property type="match status" value="1"/>
</dbReference>
<dbReference type="SUPFAM" id="SSF51161">
    <property type="entry name" value="Trimeric LpxA-like enzymes"/>
    <property type="match status" value="1"/>
</dbReference>
<reference evidence="2" key="1">
    <citation type="journal article" date="2007" name="Appl. Microbiol. Biotechnol.">
        <title>A strategy for cloning glycosyltransferase genes involved in natural product biosynthesis.</title>
        <authorList>
            <person name="Luzhetskyy A."/>
            <person name="Weiss H."/>
            <person name="Charge A."/>
            <person name="Welle E."/>
            <person name="Linnenbrink A."/>
            <person name="Vente A."/>
            <person name="Bechthold A."/>
        </authorList>
    </citation>
    <scope>NUCLEOTIDE SEQUENCE</scope>
    <source>
        <strain evidence="2">Tu 6368</strain>
    </source>
</reference>
<dbReference type="PANTHER" id="PTHR42883">
    <property type="entry name" value="GLUCOSE-1-PHOSPHATE THYMIDYLTRANSFERASE"/>
    <property type="match status" value="1"/>
</dbReference>
<name>C4NYL7_9ACTN</name>
<evidence type="ECO:0000259" key="1">
    <source>
        <dbReference type="Pfam" id="PF00483"/>
    </source>
</evidence>
<dbReference type="Gene3D" id="3.90.550.10">
    <property type="entry name" value="Spore Coat Polysaccharide Biosynthesis Protein SpsA, Chain A"/>
    <property type="match status" value="1"/>
</dbReference>
<dbReference type="EMBL" id="FJ670504">
    <property type="protein sequence ID" value="ACP19371.1"/>
    <property type="molecule type" value="Genomic_DNA"/>
</dbReference>